<dbReference type="STRING" id="46177.SAMN05660976_06131"/>
<dbReference type="EMBL" id="FOBF01000017">
    <property type="protein sequence ID" value="SEM81530.1"/>
    <property type="molecule type" value="Genomic_DNA"/>
</dbReference>
<organism evidence="2 3">
    <name type="scientific">Nonomuraea pusilla</name>
    <dbReference type="NCBI Taxonomy" id="46177"/>
    <lineage>
        <taxon>Bacteria</taxon>
        <taxon>Bacillati</taxon>
        <taxon>Actinomycetota</taxon>
        <taxon>Actinomycetes</taxon>
        <taxon>Streptosporangiales</taxon>
        <taxon>Streptosporangiaceae</taxon>
        <taxon>Nonomuraea</taxon>
    </lineage>
</organism>
<evidence type="ECO:0000313" key="2">
    <source>
        <dbReference type="EMBL" id="SEM81530.1"/>
    </source>
</evidence>
<dbReference type="Pfam" id="PF17660">
    <property type="entry name" value="BTRD1"/>
    <property type="match status" value="5"/>
</dbReference>
<reference evidence="2 3" key="1">
    <citation type="submission" date="2016-10" db="EMBL/GenBank/DDBJ databases">
        <authorList>
            <person name="de Groot N.N."/>
        </authorList>
    </citation>
    <scope>NUCLEOTIDE SEQUENCE [LARGE SCALE GENOMIC DNA]</scope>
    <source>
        <strain evidence="2 3">DSM 43357</strain>
    </source>
</reference>
<sequence>MRATKKAGAVVAVLAGAVVPVLAPVADAQVSAVADVQVSAVADARVGAFVAYHGVTGAQQTAKFEQLRAQGYRPITVNVSDGERYAAVWVKGGSSSAWLMYQGMSASGYQKRFDAAVRDGFQPVSVSATGAGGSAVFAAVFEKKGGAFLARSGLTPAQFAAANRDAAGRGLALTSVDVYGAAGDLRYAAVWAANPGGTWYYTYGKTAAQHQAEFQSRVKAGYRPVRIAVGPDGTYTAVWRKDGLKSWAHYVGMSSSGYQRRFDALNAKGLYPVQVNAENGVYAAIWVK</sequence>
<feature type="signal peptide" evidence="1">
    <location>
        <begin position="1"/>
        <end position="23"/>
    </location>
</feature>
<dbReference type="AlphaFoldDB" id="A0A1H8BF13"/>
<evidence type="ECO:0000256" key="1">
    <source>
        <dbReference type="SAM" id="SignalP"/>
    </source>
</evidence>
<name>A0A1H8BF13_9ACTN</name>
<keyword evidence="1" id="KW-0732">Signal</keyword>
<dbReference type="OrthoDB" id="3531944at2"/>
<gene>
    <name evidence="2" type="ORF">SAMN05660976_06131</name>
</gene>
<dbReference type="Proteomes" id="UP000198953">
    <property type="component" value="Unassembled WGS sequence"/>
</dbReference>
<evidence type="ECO:0000313" key="3">
    <source>
        <dbReference type="Proteomes" id="UP000198953"/>
    </source>
</evidence>
<proteinExistence type="predicted"/>
<dbReference type="RefSeq" id="WP_091104089.1">
    <property type="nucleotide sequence ID" value="NZ_FOBF01000017.1"/>
</dbReference>
<evidence type="ECO:0008006" key="4">
    <source>
        <dbReference type="Google" id="ProtNLM"/>
    </source>
</evidence>
<accession>A0A1H8BF13</accession>
<feature type="chain" id="PRO_5039210484" description="Sporulation related domain-containing protein" evidence="1">
    <location>
        <begin position="24"/>
        <end position="288"/>
    </location>
</feature>
<keyword evidence="3" id="KW-1185">Reference proteome</keyword>
<protein>
    <recommendedName>
        <fullName evidence="4">Sporulation related domain-containing protein</fullName>
    </recommendedName>
</protein>
<dbReference type="InterPro" id="IPR049511">
    <property type="entry name" value="PGH-like_rpt"/>
</dbReference>